<dbReference type="Pfam" id="PF10501">
    <property type="entry name" value="Ribosomal_L50"/>
    <property type="match status" value="1"/>
</dbReference>
<name>A0AA39GIP7_SARSR</name>
<dbReference type="GO" id="GO:1990904">
    <property type="term" value="C:ribonucleoprotein complex"/>
    <property type="evidence" value="ECO:0007669"/>
    <property type="project" value="UniProtKB-KW"/>
</dbReference>
<gene>
    <name evidence="8" type="ORF">NLU13_4349</name>
</gene>
<sequence length="339" mass="37721">MTRISRVRRLASLRPTATPNFCGRSPFITTRSLSSTPCLRADEPPAAQVESAHIETESERRTRLKLPPKQTIADTEAEIAAADPTYTPATSMADLEPLPQMKTWWNQPGNWGPESQFSGFGVDSRQKITDPSLVKVMLKRAVLEVQALQQSGQYDALKFKRWAIGGKEELDRVMKGELTPEESATVAAGLQAETADQNSTPIVPPLEEAEAAVQSWGIDWMSLTLNDETKFVIRKRLYQLTGTLIPDAKLAAANTVRDLVTLASVLPKPKKLYHTLQAEAQSLPPNLKIHGRRITPIDREKAVGRWKVIEEELKKRDLPVTGHGDVASHREKVWLLGKR</sequence>
<organism evidence="8 9">
    <name type="scientific">Sarocladium strictum</name>
    <name type="common">Black bundle disease fungus</name>
    <name type="synonym">Acremonium strictum</name>
    <dbReference type="NCBI Taxonomy" id="5046"/>
    <lineage>
        <taxon>Eukaryota</taxon>
        <taxon>Fungi</taxon>
        <taxon>Dikarya</taxon>
        <taxon>Ascomycota</taxon>
        <taxon>Pezizomycotina</taxon>
        <taxon>Sordariomycetes</taxon>
        <taxon>Hypocreomycetidae</taxon>
        <taxon>Hypocreales</taxon>
        <taxon>Sarocladiaceae</taxon>
        <taxon>Sarocladium</taxon>
    </lineage>
</organism>
<reference evidence="8" key="1">
    <citation type="submission" date="2022-10" db="EMBL/GenBank/DDBJ databases">
        <title>Determination and structural analysis of whole genome sequence of Sarocladium strictum F4-1.</title>
        <authorList>
            <person name="Hu L."/>
            <person name="Jiang Y."/>
        </authorList>
    </citation>
    <scope>NUCLEOTIDE SEQUENCE</scope>
    <source>
        <strain evidence="8">F4-1</strain>
    </source>
</reference>
<keyword evidence="9" id="KW-1185">Reference proteome</keyword>
<evidence type="ECO:0000256" key="1">
    <source>
        <dbReference type="ARBA" id="ARBA00004173"/>
    </source>
</evidence>
<comment type="similarity">
    <text evidence="2">Belongs to the mitochondrion-specific ribosomal protein mL50 family.</text>
</comment>
<dbReference type="InterPro" id="IPR018305">
    <property type="entry name" value="Ribosomal_m50"/>
</dbReference>
<comment type="subcellular location">
    <subcellularLocation>
        <location evidence="1">Mitochondrion</location>
    </subcellularLocation>
</comment>
<keyword evidence="5" id="KW-0687">Ribonucleoprotein</keyword>
<accession>A0AA39GIP7</accession>
<proteinExistence type="inferred from homology"/>
<dbReference type="AlphaFoldDB" id="A0AA39GIP7"/>
<evidence type="ECO:0000313" key="9">
    <source>
        <dbReference type="Proteomes" id="UP001175261"/>
    </source>
</evidence>
<evidence type="ECO:0000256" key="5">
    <source>
        <dbReference type="ARBA" id="ARBA00023274"/>
    </source>
</evidence>
<keyword evidence="3" id="KW-0689">Ribosomal protein</keyword>
<dbReference type="GO" id="GO:0005739">
    <property type="term" value="C:mitochondrion"/>
    <property type="evidence" value="ECO:0007669"/>
    <property type="project" value="UniProtKB-SubCell"/>
</dbReference>
<protein>
    <recommendedName>
        <fullName evidence="6">Large ribosomal subunit protein mL50</fullName>
    </recommendedName>
</protein>
<evidence type="ECO:0000256" key="2">
    <source>
        <dbReference type="ARBA" id="ARBA00008860"/>
    </source>
</evidence>
<evidence type="ECO:0000256" key="4">
    <source>
        <dbReference type="ARBA" id="ARBA00023128"/>
    </source>
</evidence>
<dbReference type="EMBL" id="JAPDFR010000003">
    <property type="protein sequence ID" value="KAK0388105.1"/>
    <property type="molecule type" value="Genomic_DNA"/>
</dbReference>
<feature type="compositionally biased region" description="Basic and acidic residues" evidence="7">
    <location>
        <begin position="52"/>
        <end position="61"/>
    </location>
</feature>
<evidence type="ECO:0000256" key="6">
    <source>
        <dbReference type="ARBA" id="ARBA00035183"/>
    </source>
</evidence>
<evidence type="ECO:0000256" key="7">
    <source>
        <dbReference type="SAM" id="MobiDB-lite"/>
    </source>
</evidence>
<keyword evidence="4" id="KW-0496">Mitochondrion</keyword>
<dbReference type="GO" id="GO:0005840">
    <property type="term" value="C:ribosome"/>
    <property type="evidence" value="ECO:0007669"/>
    <property type="project" value="UniProtKB-KW"/>
</dbReference>
<dbReference type="Proteomes" id="UP001175261">
    <property type="component" value="Unassembled WGS sequence"/>
</dbReference>
<evidence type="ECO:0000313" key="8">
    <source>
        <dbReference type="EMBL" id="KAK0388105.1"/>
    </source>
</evidence>
<evidence type="ECO:0000256" key="3">
    <source>
        <dbReference type="ARBA" id="ARBA00022980"/>
    </source>
</evidence>
<feature type="region of interest" description="Disordered" evidence="7">
    <location>
        <begin position="35"/>
        <end position="63"/>
    </location>
</feature>
<comment type="caution">
    <text evidence="8">The sequence shown here is derived from an EMBL/GenBank/DDBJ whole genome shotgun (WGS) entry which is preliminary data.</text>
</comment>